<name>A0A1M4TC22_9BACL</name>
<dbReference type="InterPro" id="IPR050361">
    <property type="entry name" value="MPP/UQCRC_Complex"/>
</dbReference>
<reference evidence="3 4" key="1">
    <citation type="submission" date="2016-11" db="EMBL/GenBank/DDBJ databases">
        <authorList>
            <person name="Jaros S."/>
            <person name="Januszkiewicz K."/>
            <person name="Wedrychowicz H."/>
        </authorList>
    </citation>
    <scope>NUCLEOTIDE SEQUENCE [LARGE SCALE GENOMIC DNA]</scope>
    <source>
        <strain evidence="3 4">DSM 44666</strain>
    </source>
</reference>
<sequence>MVNKIEHAQLKETLYQEKLPNGLNVFVVPKQGFQKTYAIFTTRYGAIDHDFQPPGKQRIRVPDGIAHFLEHKMFEQRSGEDVFQQFALQGAAANAYTSFTRTAYLYSCTENVEKNLTTLLDFVQEPYFTDENVEKEKGIIAQEIRMYDDTPDWRLYFGLIQAFYQQHPVKIDIAGTVESIYEITKEHLYQCYETFYHPSNMVLVIVGSVQPEQIIQLVAENQAKKNFTNQAEIKRFFEQEPDQVRTRRNDVQLAVGVPKCMFGFKERASFVGQKGDDFLRQELSTFLFLEYLFGQGSDFYQSLYDDGLIDEQFGYDYSLEDGFAFSMAGGDSSDPERLLARVEKEVPGFVQRGLDQTTFDRLRKKRIGSTLRLLNSPEWIANQYTRYQFAGTDLFRMIPLLEELTVDQVNERMREHVDFEQFATSVIKPSAQVSKE</sequence>
<dbReference type="Proteomes" id="UP000184476">
    <property type="component" value="Unassembled WGS sequence"/>
</dbReference>
<dbReference type="STRING" id="112248.SAMN05444392_101397"/>
<dbReference type="PANTHER" id="PTHR11851:SF134">
    <property type="entry name" value="ZINC-DEPENDENT PROTEASE"/>
    <property type="match status" value="1"/>
</dbReference>
<evidence type="ECO:0000259" key="2">
    <source>
        <dbReference type="Pfam" id="PF05193"/>
    </source>
</evidence>
<keyword evidence="4" id="KW-1185">Reference proteome</keyword>
<dbReference type="InterPro" id="IPR011249">
    <property type="entry name" value="Metalloenz_LuxS/M16"/>
</dbReference>
<accession>A0A1M4TC22</accession>
<evidence type="ECO:0000313" key="4">
    <source>
        <dbReference type="Proteomes" id="UP000184476"/>
    </source>
</evidence>
<dbReference type="Pfam" id="PF00675">
    <property type="entry name" value="Peptidase_M16"/>
    <property type="match status" value="1"/>
</dbReference>
<dbReference type="NCBIfam" id="NF047421">
    <property type="entry name" value="YfmH_fam"/>
    <property type="match status" value="1"/>
</dbReference>
<dbReference type="Pfam" id="PF05193">
    <property type="entry name" value="Peptidase_M16_C"/>
    <property type="match status" value="1"/>
</dbReference>
<dbReference type="Gene3D" id="3.30.830.10">
    <property type="entry name" value="Metalloenzyme, LuxS/M16 peptidase-like"/>
    <property type="match status" value="2"/>
</dbReference>
<feature type="domain" description="Peptidase M16 N-terminal" evidence="1">
    <location>
        <begin position="64"/>
        <end position="176"/>
    </location>
</feature>
<proteinExistence type="predicted"/>
<dbReference type="InterPro" id="IPR011765">
    <property type="entry name" value="Pept_M16_N"/>
</dbReference>
<dbReference type="AlphaFoldDB" id="A0A1M4TC22"/>
<dbReference type="EMBL" id="FQVL01000001">
    <property type="protein sequence ID" value="SHE41797.1"/>
    <property type="molecule type" value="Genomic_DNA"/>
</dbReference>
<feature type="domain" description="Peptidase M16 C-terminal" evidence="2">
    <location>
        <begin position="183"/>
        <end position="364"/>
    </location>
</feature>
<dbReference type="InterPro" id="IPR007863">
    <property type="entry name" value="Peptidase_M16_C"/>
</dbReference>
<dbReference type="PANTHER" id="PTHR11851">
    <property type="entry name" value="METALLOPROTEASE"/>
    <property type="match status" value="1"/>
</dbReference>
<organism evidence="3 4">
    <name type="scientific">Seinonella peptonophila</name>
    <dbReference type="NCBI Taxonomy" id="112248"/>
    <lineage>
        <taxon>Bacteria</taxon>
        <taxon>Bacillati</taxon>
        <taxon>Bacillota</taxon>
        <taxon>Bacilli</taxon>
        <taxon>Bacillales</taxon>
        <taxon>Thermoactinomycetaceae</taxon>
        <taxon>Seinonella</taxon>
    </lineage>
</organism>
<protein>
    <submittedName>
        <fullName evidence="3">Predicted Zn-dependent peptidase</fullName>
    </submittedName>
</protein>
<evidence type="ECO:0000313" key="3">
    <source>
        <dbReference type="EMBL" id="SHE41797.1"/>
    </source>
</evidence>
<evidence type="ECO:0000259" key="1">
    <source>
        <dbReference type="Pfam" id="PF00675"/>
    </source>
</evidence>
<dbReference type="SUPFAM" id="SSF63411">
    <property type="entry name" value="LuxS/MPP-like metallohydrolase"/>
    <property type="match status" value="2"/>
</dbReference>
<dbReference type="GO" id="GO:0046872">
    <property type="term" value="F:metal ion binding"/>
    <property type="evidence" value="ECO:0007669"/>
    <property type="project" value="InterPro"/>
</dbReference>
<gene>
    <name evidence="3" type="ORF">SAMN05444392_101397</name>
</gene>